<dbReference type="CTD" id="9807540"/>
<proteinExistence type="predicted"/>
<dbReference type="RefSeq" id="XP_053578729.1">
    <property type="nucleotide sequence ID" value="XM_053735163.1"/>
</dbReference>
<dbReference type="GeneID" id="9807540"/>
<evidence type="ECO:0000313" key="1">
    <source>
        <dbReference type="EMBL" id="KAF1746529.1"/>
    </source>
</evidence>
<comment type="caution">
    <text evidence="1">The sequence shown here is derived from an EMBL/GenBank/DDBJ whole genome shotgun (WGS) entry which is preliminary data.</text>
</comment>
<organism evidence="1 2">
    <name type="scientific">Caenorhabditis remanei</name>
    <name type="common">Caenorhabditis vulgaris</name>
    <dbReference type="NCBI Taxonomy" id="31234"/>
    <lineage>
        <taxon>Eukaryota</taxon>
        <taxon>Metazoa</taxon>
        <taxon>Ecdysozoa</taxon>
        <taxon>Nematoda</taxon>
        <taxon>Chromadorea</taxon>
        <taxon>Rhabditida</taxon>
        <taxon>Rhabditina</taxon>
        <taxon>Rhabditomorpha</taxon>
        <taxon>Rhabditoidea</taxon>
        <taxon>Rhabditidae</taxon>
        <taxon>Peloderinae</taxon>
        <taxon>Caenorhabditis</taxon>
    </lineage>
</organism>
<reference evidence="1 2" key="1">
    <citation type="submission" date="2019-12" db="EMBL/GenBank/DDBJ databases">
        <title>Chromosome-level assembly of the Caenorhabditis remanei genome.</title>
        <authorList>
            <person name="Teterina A.A."/>
            <person name="Willis J.H."/>
            <person name="Phillips P.C."/>
        </authorList>
    </citation>
    <scope>NUCLEOTIDE SEQUENCE [LARGE SCALE GENOMIC DNA]</scope>
    <source>
        <strain evidence="1 2">PX506</strain>
        <tissue evidence="1">Whole organism</tissue>
    </source>
</reference>
<protein>
    <submittedName>
        <fullName evidence="1">Uncharacterized protein</fullName>
    </submittedName>
</protein>
<dbReference type="EMBL" id="WUAV01000006">
    <property type="protein sequence ID" value="KAF1746529.1"/>
    <property type="molecule type" value="Genomic_DNA"/>
</dbReference>
<gene>
    <name evidence="1" type="ORF">GCK72_022985</name>
</gene>
<sequence length="126" mass="14335">MERKNKELNKNCAQLSSECAKIRDRSRKLMKTVSALIAIILKQLDDKIVILCDQLVRERSRRHDFYQRPTFASNPLTAPLGTSIPSHTLSNSKVQLIFNQPSDLSIVEVSSNVPLRPFVLKKDFAI</sequence>
<accession>A0A6A5FVS2</accession>
<name>A0A6A5FVS2_CAERE</name>
<dbReference type="AlphaFoldDB" id="A0A6A5FVS2"/>
<dbReference type="Proteomes" id="UP000483820">
    <property type="component" value="Chromosome X"/>
</dbReference>
<evidence type="ECO:0000313" key="2">
    <source>
        <dbReference type="Proteomes" id="UP000483820"/>
    </source>
</evidence>
<dbReference type="KEGG" id="crq:GCK72_022985"/>